<dbReference type="Pfam" id="PF00213">
    <property type="entry name" value="OSCP"/>
    <property type="match status" value="1"/>
</dbReference>
<dbReference type="InterPro" id="IPR020781">
    <property type="entry name" value="ATPase_OSCP/d_CS"/>
</dbReference>
<dbReference type="InterPro" id="IPR000711">
    <property type="entry name" value="ATPase_OSCP/dsu"/>
</dbReference>
<comment type="similarity">
    <text evidence="8">Belongs to the ATPase delta chain family.</text>
</comment>
<evidence type="ECO:0000256" key="2">
    <source>
        <dbReference type="ARBA" id="ARBA00022448"/>
    </source>
</evidence>
<dbReference type="OrthoDB" id="5242917at2"/>
<evidence type="ECO:0000256" key="3">
    <source>
        <dbReference type="ARBA" id="ARBA00022781"/>
    </source>
</evidence>
<dbReference type="GO" id="GO:0046933">
    <property type="term" value="F:proton-transporting ATP synthase activity, rotational mechanism"/>
    <property type="evidence" value="ECO:0007669"/>
    <property type="project" value="UniProtKB-UniRule"/>
</dbReference>
<dbReference type="RefSeq" id="WP_146905015.1">
    <property type="nucleotide sequence ID" value="NZ_BAAARM010000004.1"/>
</dbReference>
<comment type="subcellular location">
    <subcellularLocation>
        <location evidence="8">Cell membrane</location>
        <topology evidence="8">Peripheral membrane protein</topology>
    </subcellularLocation>
    <subcellularLocation>
        <location evidence="1">Membrane</location>
    </subcellularLocation>
</comment>
<comment type="function">
    <text evidence="8">This protein is part of the stalk that links CF(0) to CF(1). It either transmits conformational changes from CF(0) to CF(1) or is implicated in proton conduction.</text>
</comment>
<evidence type="ECO:0000256" key="5">
    <source>
        <dbReference type="ARBA" id="ARBA00023136"/>
    </source>
</evidence>
<dbReference type="AlphaFoldDB" id="A0A512DEB6"/>
<organism evidence="9 10">
    <name type="scientific">Cellulomonas aerilata</name>
    <dbReference type="NCBI Taxonomy" id="515326"/>
    <lineage>
        <taxon>Bacteria</taxon>
        <taxon>Bacillati</taxon>
        <taxon>Actinomycetota</taxon>
        <taxon>Actinomycetes</taxon>
        <taxon>Micrococcales</taxon>
        <taxon>Cellulomonadaceae</taxon>
        <taxon>Cellulomonas</taxon>
    </lineage>
</organism>
<keyword evidence="2 8" id="KW-0813">Transport</keyword>
<dbReference type="PROSITE" id="PS00389">
    <property type="entry name" value="ATPASE_DELTA"/>
    <property type="match status" value="1"/>
</dbReference>
<dbReference type="GO" id="GO:0045259">
    <property type="term" value="C:proton-transporting ATP synthase complex"/>
    <property type="evidence" value="ECO:0007669"/>
    <property type="project" value="UniProtKB-KW"/>
</dbReference>
<keyword evidence="8" id="KW-1003">Cell membrane</keyword>
<proteinExistence type="inferred from homology"/>
<dbReference type="PRINTS" id="PR00125">
    <property type="entry name" value="ATPASEDELTA"/>
</dbReference>
<evidence type="ECO:0000256" key="7">
    <source>
        <dbReference type="ARBA" id="ARBA00023310"/>
    </source>
</evidence>
<keyword evidence="7 8" id="KW-0066">ATP synthesis</keyword>
<evidence type="ECO:0000256" key="4">
    <source>
        <dbReference type="ARBA" id="ARBA00023065"/>
    </source>
</evidence>
<dbReference type="Proteomes" id="UP000321181">
    <property type="component" value="Unassembled WGS sequence"/>
</dbReference>
<dbReference type="EMBL" id="BJYY01000015">
    <property type="protein sequence ID" value="GEO34807.1"/>
    <property type="molecule type" value="Genomic_DNA"/>
</dbReference>
<evidence type="ECO:0000256" key="8">
    <source>
        <dbReference type="HAMAP-Rule" id="MF_01416"/>
    </source>
</evidence>
<keyword evidence="3 8" id="KW-0375">Hydrogen ion transport</keyword>
<dbReference type="Gene3D" id="1.10.520.20">
    <property type="entry name" value="N-terminal domain of the delta subunit of the F1F0-ATP synthase"/>
    <property type="match status" value="1"/>
</dbReference>
<comment type="function">
    <text evidence="8">F(1)F(0) ATP synthase produces ATP from ADP in the presence of a proton or sodium gradient. F-type ATPases consist of two structural domains, F(1) containing the extramembraneous catalytic core and F(0) containing the membrane proton channel, linked together by a central stalk and a peripheral stalk. During catalysis, ATP synthesis in the catalytic domain of F(1) is coupled via a rotary mechanism of the central stalk subunits to proton translocation.</text>
</comment>
<dbReference type="NCBIfam" id="NF009967">
    <property type="entry name" value="PRK13430.1"/>
    <property type="match status" value="1"/>
</dbReference>
<reference evidence="9 10" key="1">
    <citation type="submission" date="2019-07" db="EMBL/GenBank/DDBJ databases">
        <title>Whole genome shotgun sequence of Cellulomonas aerilata NBRC 106308.</title>
        <authorList>
            <person name="Hosoyama A."/>
            <person name="Uohara A."/>
            <person name="Ohji S."/>
            <person name="Ichikawa N."/>
        </authorList>
    </citation>
    <scope>NUCLEOTIDE SEQUENCE [LARGE SCALE GENOMIC DNA]</scope>
    <source>
        <strain evidence="9 10">NBRC 106308</strain>
    </source>
</reference>
<keyword evidence="10" id="KW-1185">Reference proteome</keyword>
<comment type="caution">
    <text evidence="9">The sequence shown here is derived from an EMBL/GenBank/DDBJ whole genome shotgun (WGS) entry which is preliminary data.</text>
</comment>
<evidence type="ECO:0000313" key="9">
    <source>
        <dbReference type="EMBL" id="GEO34807.1"/>
    </source>
</evidence>
<gene>
    <name evidence="8 9" type="primary">atpH</name>
    <name evidence="9" type="ORF">CAE01nite_25320</name>
</gene>
<protein>
    <recommendedName>
        <fullName evidence="8">ATP synthase subunit delta</fullName>
    </recommendedName>
    <alternativeName>
        <fullName evidence="8">ATP synthase F(1) sector subunit delta</fullName>
    </alternativeName>
    <alternativeName>
        <fullName evidence="8">F-type ATPase subunit delta</fullName>
        <shortName evidence="8">F-ATPase subunit delta</shortName>
    </alternativeName>
</protein>
<keyword evidence="4 8" id="KW-0406">Ion transport</keyword>
<accession>A0A512DEB6</accession>
<dbReference type="GO" id="GO:0005886">
    <property type="term" value="C:plasma membrane"/>
    <property type="evidence" value="ECO:0007669"/>
    <property type="project" value="UniProtKB-SubCell"/>
</dbReference>
<dbReference type="PANTHER" id="PTHR11910">
    <property type="entry name" value="ATP SYNTHASE DELTA CHAIN"/>
    <property type="match status" value="1"/>
</dbReference>
<dbReference type="InterPro" id="IPR026015">
    <property type="entry name" value="ATP_synth_OSCP/delta_N_sf"/>
</dbReference>
<dbReference type="HAMAP" id="MF_01416">
    <property type="entry name" value="ATP_synth_delta_bact"/>
    <property type="match status" value="1"/>
</dbReference>
<evidence type="ECO:0000256" key="1">
    <source>
        <dbReference type="ARBA" id="ARBA00004370"/>
    </source>
</evidence>
<sequence>MRGTSRGSLQGVADRFEPVLVAAGTDAAGLGEEMFSFVDALESSGSLRRTLTDPSLPGEAKAGLVRSLLRGARGPVADVVADLVSQRWSSEHDLTEGIEELGLWALLASADAAGELERVEEELFQLTRALVSERAVRQALADTTASSERRAALVDQILGAGAADGTRRVARRAAVSDRRRFVETLTHVGDLAAARRRRLVASVTSRTELTPAQRDRLASILEGAYGTQVQVNVSVDPAVLGGLRVQVGADVVDATVLSRLDDARRRLAG</sequence>
<keyword evidence="5 8" id="KW-0472">Membrane</keyword>
<evidence type="ECO:0000256" key="6">
    <source>
        <dbReference type="ARBA" id="ARBA00023196"/>
    </source>
</evidence>
<name>A0A512DEB6_9CELL</name>
<keyword evidence="6 8" id="KW-0139">CF(1)</keyword>
<evidence type="ECO:0000313" key="10">
    <source>
        <dbReference type="Proteomes" id="UP000321181"/>
    </source>
</evidence>